<dbReference type="AlphaFoldDB" id="A0AAV0XEU5"/>
<dbReference type="Proteomes" id="UP001160148">
    <property type="component" value="Unassembled WGS sequence"/>
</dbReference>
<evidence type="ECO:0000313" key="1">
    <source>
        <dbReference type="EMBL" id="CAI6366900.1"/>
    </source>
</evidence>
<proteinExistence type="predicted"/>
<dbReference type="EMBL" id="CARXXK010000004">
    <property type="protein sequence ID" value="CAI6366900.1"/>
    <property type="molecule type" value="Genomic_DNA"/>
</dbReference>
<accession>A0AAV0XEU5</accession>
<sequence>MVLGHSNIEGINANVNHEAKRALDLTNTPLQSLNSIVQIIIYMDNNIKIKCQAIGYENESKLREIKNRIHHWKNPELNSKE</sequence>
<reference evidence="1 2" key="1">
    <citation type="submission" date="2023-01" db="EMBL/GenBank/DDBJ databases">
        <authorList>
            <person name="Whitehead M."/>
        </authorList>
    </citation>
    <scope>NUCLEOTIDE SEQUENCE [LARGE SCALE GENOMIC DNA]</scope>
</reference>
<organism evidence="1 2">
    <name type="scientific">Macrosiphum euphorbiae</name>
    <name type="common">potato aphid</name>
    <dbReference type="NCBI Taxonomy" id="13131"/>
    <lineage>
        <taxon>Eukaryota</taxon>
        <taxon>Metazoa</taxon>
        <taxon>Ecdysozoa</taxon>
        <taxon>Arthropoda</taxon>
        <taxon>Hexapoda</taxon>
        <taxon>Insecta</taxon>
        <taxon>Pterygota</taxon>
        <taxon>Neoptera</taxon>
        <taxon>Paraneoptera</taxon>
        <taxon>Hemiptera</taxon>
        <taxon>Sternorrhyncha</taxon>
        <taxon>Aphidomorpha</taxon>
        <taxon>Aphidoidea</taxon>
        <taxon>Aphididae</taxon>
        <taxon>Macrosiphini</taxon>
        <taxon>Macrosiphum</taxon>
    </lineage>
</organism>
<protein>
    <submittedName>
        <fullName evidence="1">Uncharacterized protein</fullName>
    </submittedName>
</protein>
<evidence type="ECO:0000313" key="2">
    <source>
        <dbReference type="Proteomes" id="UP001160148"/>
    </source>
</evidence>
<comment type="caution">
    <text evidence="1">The sequence shown here is derived from an EMBL/GenBank/DDBJ whole genome shotgun (WGS) entry which is preliminary data.</text>
</comment>
<keyword evidence="2" id="KW-1185">Reference proteome</keyword>
<name>A0AAV0XEU5_9HEMI</name>
<gene>
    <name evidence="1" type="ORF">MEUPH1_LOCUS21434</name>
</gene>